<evidence type="ECO:0000313" key="7">
    <source>
        <dbReference type="EMBL" id="KAF2211602.1"/>
    </source>
</evidence>
<keyword evidence="8" id="KW-1185">Reference proteome</keyword>
<dbReference type="OrthoDB" id="10267969at2759"/>
<comment type="subcellular location">
    <subcellularLocation>
        <location evidence="1">Membrane</location>
        <topology evidence="1">Multi-pass membrane protein</topology>
    </subcellularLocation>
</comment>
<evidence type="ECO:0000313" key="8">
    <source>
        <dbReference type="Proteomes" id="UP000799539"/>
    </source>
</evidence>
<dbReference type="EMBL" id="ML992676">
    <property type="protein sequence ID" value="KAF2211602.1"/>
    <property type="molecule type" value="Genomic_DNA"/>
</dbReference>
<dbReference type="PANTHER" id="PTHR11266">
    <property type="entry name" value="PEROXISOMAL MEMBRANE PROTEIN 2, PXMP2 MPV17"/>
    <property type="match status" value="1"/>
</dbReference>
<dbReference type="InterPro" id="IPR007248">
    <property type="entry name" value="Mpv17_PMP22"/>
</dbReference>
<gene>
    <name evidence="7" type="ORF">CERZMDRAFT_42962</name>
</gene>
<proteinExistence type="inferred from homology"/>
<dbReference type="Pfam" id="PF04117">
    <property type="entry name" value="Mpv17_PMP22"/>
    <property type="match status" value="1"/>
</dbReference>
<sequence>MPSAILTSTVQAGLLSAVSNVLAQVLTAWRTASPININIVELLQFVTFSLLACPPNCLWQAWLEARFPAYPHRSHQGTAPSPVDETVASHTTGTQFADHALPIKFTLDQTIGATVNTILFIAGIALLRGQNMQSISDHVRTKFWPMTLAGQKLWPAVSILSFTVIPLEKRMLFGSVAGLIWGVYLSLAAGSSTS</sequence>
<keyword evidence="4 6" id="KW-1133">Transmembrane helix</keyword>
<dbReference type="GO" id="GO:0005778">
    <property type="term" value="C:peroxisomal membrane"/>
    <property type="evidence" value="ECO:0007669"/>
    <property type="project" value="TreeGrafter"/>
</dbReference>
<reference evidence="7" key="1">
    <citation type="journal article" date="2020" name="Stud. Mycol.">
        <title>101 Dothideomycetes genomes: a test case for predicting lifestyles and emergence of pathogens.</title>
        <authorList>
            <person name="Haridas S."/>
            <person name="Albert R."/>
            <person name="Binder M."/>
            <person name="Bloem J."/>
            <person name="Labutti K."/>
            <person name="Salamov A."/>
            <person name="Andreopoulos B."/>
            <person name="Baker S."/>
            <person name="Barry K."/>
            <person name="Bills G."/>
            <person name="Bluhm B."/>
            <person name="Cannon C."/>
            <person name="Castanera R."/>
            <person name="Culley D."/>
            <person name="Daum C."/>
            <person name="Ezra D."/>
            <person name="Gonzalez J."/>
            <person name="Henrissat B."/>
            <person name="Kuo A."/>
            <person name="Liang C."/>
            <person name="Lipzen A."/>
            <person name="Lutzoni F."/>
            <person name="Magnuson J."/>
            <person name="Mondo S."/>
            <person name="Nolan M."/>
            <person name="Ohm R."/>
            <person name="Pangilinan J."/>
            <person name="Park H.-J."/>
            <person name="Ramirez L."/>
            <person name="Alfaro M."/>
            <person name="Sun H."/>
            <person name="Tritt A."/>
            <person name="Yoshinaga Y."/>
            <person name="Zwiers L.-H."/>
            <person name="Turgeon B."/>
            <person name="Goodwin S."/>
            <person name="Spatafora J."/>
            <person name="Crous P."/>
            <person name="Grigoriev I."/>
        </authorList>
    </citation>
    <scope>NUCLEOTIDE SEQUENCE</scope>
    <source>
        <strain evidence="7">SCOH1-5</strain>
    </source>
</reference>
<protein>
    <recommendedName>
        <fullName evidence="9">Integral membrane protein, Mpv17/PMP22 family</fullName>
    </recommendedName>
</protein>
<keyword evidence="3 6" id="KW-0812">Transmembrane</keyword>
<evidence type="ECO:0000256" key="4">
    <source>
        <dbReference type="ARBA" id="ARBA00022989"/>
    </source>
</evidence>
<evidence type="ECO:0000256" key="2">
    <source>
        <dbReference type="ARBA" id="ARBA00006824"/>
    </source>
</evidence>
<name>A0A6A6FDX9_9PEZI</name>
<feature type="transmembrane region" description="Helical" evidence="6">
    <location>
        <begin position="110"/>
        <end position="127"/>
    </location>
</feature>
<evidence type="ECO:0000256" key="6">
    <source>
        <dbReference type="RuleBase" id="RU363053"/>
    </source>
</evidence>
<dbReference type="PANTHER" id="PTHR11266:SF80">
    <property type="entry name" value="PEROXISOMAL MEMBRANE PROTEIN 2"/>
    <property type="match status" value="1"/>
</dbReference>
<evidence type="ECO:0008006" key="9">
    <source>
        <dbReference type="Google" id="ProtNLM"/>
    </source>
</evidence>
<evidence type="ECO:0000256" key="1">
    <source>
        <dbReference type="ARBA" id="ARBA00004141"/>
    </source>
</evidence>
<evidence type="ECO:0000256" key="5">
    <source>
        <dbReference type="ARBA" id="ARBA00023136"/>
    </source>
</evidence>
<feature type="transmembrane region" description="Helical" evidence="6">
    <location>
        <begin position="171"/>
        <end position="190"/>
    </location>
</feature>
<comment type="similarity">
    <text evidence="2 6">Belongs to the peroxisomal membrane protein PXMP2/4 family.</text>
</comment>
<organism evidence="7 8">
    <name type="scientific">Cercospora zeae-maydis SCOH1-5</name>
    <dbReference type="NCBI Taxonomy" id="717836"/>
    <lineage>
        <taxon>Eukaryota</taxon>
        <taxon>Fungi</taxon>
        <taxon>Dikarya</taxon>
        <taxon>Ascomycota</taxon>
        <taxon>Pezizomycotina</taxon>
        <taxon>Dothideomycetes</taxon>
        <taxon>Dothideomycetidae</taxon>
        <taxon>Mycosphaerellales</taxon>
        <taxon>Mycosphaerellaceae</taxon>
        <taxon>Cercospora</taxon>
    </lineage>
</organism>
<dbReference type="Proteomes" id="UP000799539">
    <property type="component" value="Unassembled WGS sequence"/>
</dbReference>
<accession>A0A6A6FDX9</accession>
<evidence type="ECO:0000256" key="3">
    <source>
        <dbReference type="ARBA" id="ARBA00022692"/>
    </source>
</evidence>
<dbReference type="AlphaFoldDB" id="A0A6A6FDX9"/>
<keyword evidence="5 6" id="KW-0472">Membrane</keyword>